<dbReference type="AlphaFoldDB" id="A0A7M7HGK4"/>
<evidence type="ECO:0000256" key="1">
    <source>
        <dbReference type="ARBA" id="ARBA00004457"/>
    </source>
</evidence>
<keyword evidence="4 7" id="KW-1133">Transmembrane helix</keyword>
<dbReference type="EnsemblMetazoa" id="XM_011668707">
    <property type="protein sequence ID" value="XP_011667009"/>
    <property type="gene ID" value="LOC587451"/>
</dbReference>
<dbReference type="InterPro" id="IPR012936">
    <property type="entry name" value="Erv_C"/>
</dbReference>
<dbReference type="PANTHER" id="PTHR10984">
    <property type="entry name" value="ENDOPLASMIC RETICULUM-GOLGI INTERMEDIATE COMPARTMENT PROTEIN"/>
    <property type="match status" value="1"/>
</dbReference>
<dbReference type="GO" id="GO:0033116">
    <property type="term" value="C:endoplasmic reticulum-Golgi intermediate compartment membrane"/>
    <property type="evidence" value="ECO:0007669"/>
    <property type="project" value="UniProtKB-SubCell"/>
</dbReference>
<dbReference type="KEGG" id="spu:587451"/>
<dbReference type="Pfam" id="PF07970">
    <property type="entry name" value="COPIIcoated_ERV"/>
    <property type="match status" value="1"/>
</dbReference>
<dbReference type="Pfam" id="PF13850">
    <property type="entry name" value="ERGIC_N"/>
    <property type="match status" value="1"/>
</dbReference>
<sequence>MRRLNRKETLKVVKELDAFPKIPEDYVKTTSTGGTVSIVTFIVIAGLVISEFMYYLDSRMKYGYDVDTDFNTKLQINIDITVAMKCDYIGADVLDSAGDSAMFKFSGKLKEEPTSFEMTPQQRSWHKTLQTVRKALSEEHAIQDLLFQTGFSSKPTNQPQRVDSGKKLDACRLHGSLTTNKVAGNFHVTIGKSIPHPRGHAHLALMIDPNNYNFSHRIDHFSYGTPVPGIVNPLDGDLKVTNESLQIYQYFIQIVPTKVKTRAAKAHTHQYAVTERERVINHGAGSHGVTGIFFKYELSSLVISVEEVYDPFWKLLVRLCGIVGGVFATSGIINSLMGLIMDVVCCRFNKFKSLKTEEESLPGHHLETDQPPSSPGILASSSSSSTPN</sequence>
<evidence type="ECO:0000256" key="6">
    <source>
        <dbReference type="SAM" id="MobiDB-lite"/>
    </source>
</evidence>
<evidence type="ECO:0000259" key="9">
    <source>
        <dbReference type="Pfam" id="PF13850"/>
    </source>
</evidence>
<dbReference type="GO" id="GO:0005783">
    <property type="term" value="C:endoplasmic reticulum"/>
    <property type="evidence" value="ECO:0000318"/>
    <property type="project" value="GO_Central"/>
</dbReference>
<reference evidence="10" key="2">
    <citation type="submission" date="2021-01" db="UniProtKB">
        <authorList>
            <consortium name="EnsemblMetazoa"/>
        </authorList>
    </citation>
    <scope>IDENTIFICATION</scope>
</reference>
<feature type="domain" description="Endoplasmic reticulum vesicle transporter C-terminal" evidence="8">
    <location>
        <begin position="162"/>
        <end position="333"/>
    </location>
</feature>
<reference evidence="11" key="1">
    <citation type="submission" date="2015-02" db="EMBL/GenBank/DDBJ databases">
        <title>Genome sequencing for Strongylocentrotus purpuratus.</title>
        <authorList>
            <person name="Murali S."/>
            <person name="Liu Y."/>
            <person name="Vee V."/>
            <person name="English A."/>
            <person name="Wang M."/>
            <person name="Skinner E."/>
            <person name="Han Y."/>
            <person name="Muzny D.M."/>
            <person name="Worley K.C."/>
            <person name="Gibbs R.A."/>
        </authorList>
    </citation>
    <scope>NUCLEOTIDE SEQUENCE</scope>
</reference>
<feature type="region of interest" description="Disordered" evidence="6">
    <location>
        <begin position="357"/>
        <end position="388"/>
    </location>
</feature>
<feature type="compositionally biased region" description="Basic and acidic residues" evidence="6">
    <location>
        <begin position="357"/>
        <end position="368"/>
    </location>
</feature>
<dbReference type="InterPro" id="IPR045888">
    <property type="entry name" value="Erv"/>
</dbReference>
<evidence type="ECO:0000313" key="10">
    <source>
        <dbReference type="EnsemblMetazoa" id="XP_011667008"/>
    </source>
</evidence>
<dbReference type="EnsemblMetazoa" id="XM_011668706">
    <property type="protein sequence ID" value="XP_011667008"/>
    <property type="gene ID" value="LOC587451"/>
</dbReference>
<dbReference type="OrthoDB" id="5541786at2759"/>
<dbReference type="InParanoid" id="A0A7M7HGK4"/>
<evidence type="ECO:0000256" key="2">
    <source>
        <dbReference type="ARBA" id="ARBA00005648"/>
    </source>
</evidence>
<dbReference type="Proteomes" id="UP000007110">
    <property type="component" value="Unassembled WGS sequence"/>
</dbReference>
<dbReference type="GO" id="GO:0006890">
    <property type="term" value="P:retrograde vesicle-mediated transport, Golgi to endoplasmic reticulum"/>
    <property type="evidence" value="ECO:0000318"/>
    <property type="project" value="GO_Central"/>
</dbReference>
<proteinExistence type="inferred from homology"/>
<evidence type="ECO:0008006" key="12">
    <source>
        <dbReference type="Google" id="ProtNLM"/>
    </source>
</evidence>
<evidence type="ECO:0000313" key="11">
    <source>
        <dbReference type="Proteomes" id="UP000007110"/>
    </source>
</evidence>
<comment type="similarity">
    <text evidence="2">Belongs to the ERGIC family.</text>
</comment>
<dbReference type="CTD" id="51290"/>
<dbReference type="GO" id="GO:0006888">
    <property type="term" value="P:endoplasmic reticulum to Golgi vesicle-mediated transport"/>
    <property type="evidence" value="ECO:0000318"/>
    <property type="project" value="GO_Central"/>
</dbReference>
<organism evidence="10 11">
    <name type="scientific">Strongylocentrotus purpuratus</name>
    <name type="common">Purple sea urchin</name>
    <dbReference type="NCBI Taxonomy" id="7668"/>
    <lineage>
        <taxon>Eukaryota</taxon>
        <taxon>Metazoa</taxon>
        <taxon>Echinodermata</taxon>
        <taxon>Eleutherozoa</taxon>
        <taxon>Echinozoa</taxon>
        <taxon>Echinoidea</taxon>
        <taxon>Euechinoidea</taxon>
        <taxon>Echinacea</taxon>
        <taxon>Camarodonta</taxon>
        <taxon>Echinidea</taxon>
        <taxon>Strongylocentrotidae</taxon>
        <taxon>Strongylocentrotus</taxon>
    </lineage>
</organism>
<keyword evidence="3 7" id="KW-0812">Transmembrane</keyword>
<evidence type="ECO:0000259" key="8">
    <source>
        <dbReference type="Pfam" id="PF07970"/>
    </source>
</evidence>
<evidence type="ECO:0000256" key="7">
    <source>
        <dbReference type="SAM" id="Phobius"/>
    </source>
</evidence>
<feature type="domain" description="Endoplasmic reticulum vesicle transporter N-terminal" evidence="9">
    <location>
        <begin position="13"/>
        <end position="100"/>
    </location>
</feature>
<evidence type="ECO:0000256" key="5">
    <source>
        <dbReference type="ARBA" id="ARBA00023136"/>
    </source>
</evidence>
<dbReference type="GO" id="GO:0016020">
    <property type="term" value="C:membrane"/>
    <property type="evidence" value="ECO:0000318"/>
    <property type="project" value="GO_Central"/>
</dbReference>
<evidence type="ECO:0000256" key="4">
    <source>
        <dbReference type="ARBA" id="ARBA00022989"/>
    </source>
</evidence>
<dbReference type="RefSeq" id="XP_011667009.1">
    <property type="nucleotide sequence ID" value="XM_011668707.2"/>
</dbReference>
<feature type="compositionally biased region" description="Low complexity" evidence="6">
    <location>
        <begin position="375"/>
        <end position="388"/>
    </location>
</feature>
<dbReference type="RefSeq" id="XP_011667008.1">
    <property type="nucleotide sequence ID" value="XM_011668706.2"/>
</dbReference>
<dbReference type="OMA" id="MTNHYLR"/>
<dbReference type="InterPro" id="IPR039542">
    <property type="entry name" value="Erv_N"/>
</dbReference>
<keyword evidence="5 7" id="KW-0472">Membrane</keyword>
<accession>A0A7M7HGK4</accession>
<dbReference type="FunCoup" id="A0A7M7HGK4">
    <property type="interactions" value="1195"/>
</dbReference>
<name>A0A7M7HGK4_STRPU</name>
<feature type="transmembrane region" description="Helical" evidence="7">
    <location>
        <begin position="36"/>
        <end position="56"/>
    </location>
</feature>
<keyword evidence="11" id="KW-1185">Reference proteome</keyword>
<comment type="subcellular location">
    <subcellularLocation>
        <location evidence="1">Endoplasmic reticulum-Golgi intermediate compartment membrane</location>
        <topology evidence="1">Multi-pass membrane protein</topology>
    </subcellularLocation>
</comment>
<dbReference type="GO" id="GO:0030134">
    <property type="term" value="C:COPII-coated ER to Golgi transport vesicle"/>
    <property type="evidence" value="ECO:0000318"/>
    <property type="project" value="GO_Central"/>
</dbReference>
<dbReference type="GeneID" id="587451"/>
<protein>
    <recommendedName>
        <fullName evidence="12">Endoplasmic reticulum-Golgi intermediate compartment protein 2</fullName>
    </recommendedName>
</protein>
<evidence type="ECO:0000256" key="3">
    <source>
        <dbReference type="ARBA" id="ARBA00022692"/>
    </source>
</evidence>
<dbReference type="PANTHER" id="PTHR10984:SF30">
    <property type="entry name" value="ENDOPLASMIC RETICULUM-GOLGI INTERMEDIATE COMPARTMENT PROTEIN 2"/>
    <property type="match status" value="1"/>
</dbReference>